<sequence>MKKALTIAGSDTSGGAGIQADLKTFHAMDVYGMSALNTLVTMDPDHWSHQVHPIPLETVQAQLDTILSTNVDAMKTGMLSTVEVIECAADVIERYGVNRAVIDPVMVCKGETEVLHPENKEALRNRLVPKATVVTPNLFEAAQLAEMSTITTVEEMKQAAQAIYQLGPKYVLIKGGSGLHHHQAIDLLYDGKEFTTYEAEKIDTAWTHGAGCTYSAAITAGLAHGKSVPEAVQTAKRFITLAIQNGFALNQFVGPVRQMRLK</sequence>
<keyword evidence="16" id="KW-1185">Reference proteome</keyword>
<dbReference type="GO" id="GO:0009228">
    <property type="term" value="P:thiamine biosynthetic process"/>
    <property type="evidence" value="ECO:0007669"/>
    <property type="project" value="InterPro"/>
</dbReference>
<dbReference type="EMBL" id="FXTI01000006">
    <property type="protein sequence ID" value="SMO71684.1"/>
    <property type="molecule type" value="Genomic_DNA"/>
</dbReference>
<dbReference type="RefSeq" id="WP_142505669.1">
    <property type="nucleotide sequence ID" value="NZ_FXTI01000006.1"/>
</dbReference>
<proteinExistence type="inferred from homology"/>
<dbReference type="GO" id="GO:0008902">
    <property type="term" value="F:hydroxymethylpyrimidine kinase activity"/>
    <property type="evidence" value="ECO:0007669"/>
    <property type="project" value="TreeGrafter"/>
</dbReference>
<evidence type="ECO:0000256" key="7">
    <source>
        <dbReference type="ARBA" id="ARBA00022840"/>
    </source>
</evidence>
<evidence type="ECO:0000256" key="13">
    <source>
        <dbReference type="ARBA" id="ARBA00049293"/>
    </source>
</evidence>
<dbReference type="Proteomes" id="UP000315636">
    <property type="component" value="Unassembled WGS sequence"/>
</dbReference>
<accession>A0A521DIW5</accession>
<comment type="similarity">
    <text evidence="1">Belongs to the ThiD family.</text>
</comment>
<dbReference type="GO" id="GO:0008972">
    <property type="term" value="F:phosphomethylpyrimidine kinase activity"/>
    <property type="evidence" value="ECO:0007669"/>
    <property type="project" value="InterPro"/>
</dbReference>
<dbReference type="GO" id="GO:0046872">
    <property type="term" value="F:metal ion binding"/>
    <property type="evidence" value="ECO:0007669"/>
    <property type="project" value="UniProtKB-KW"/>
</dbReference>
<dbReference type="CDD" id="cd01169">
    <property type="entry name" value="HMPP_kinase"/>
    <property type="match status" value="1"/>
</dbReference>
<dbReference type="InterPro" id="IPR013749">
    <property type="entry name" value="PM/HMP-P_kinase-1"/>
</dbReference>
<evidence type="ECO:0000256" key="6">
    <source>
        <dbReference type="ARBA" id="ARBA00022777"/>
    </source>
</evidence>
<dbReference type="NCBIfam" id="TIGR00097">
    <property type="entry name" value="HMP-P_kinase"/>
    <property type="match status" value="1"/>
</dbReference>
<evidence type="ECO:0000256" key="1">
    <source>
        <dbReference type="ARBA" id="ARBA00009879"/>
    </source>
</evidence>
<evidence type="ECO:0000256" key="8">
    <source>
        <dbReference type="ARBA" id="ARBA00022842"/>
    </source>
</evidence>
<protein>
    <recommendedName>
        <fullName evidence="2">pyridoxal kinase</fullName>
        <ecNumber evidence="2">2.7.1.35</ecNumber>
    </recommendedName>
    <alternativeName>
        <fullName evidence="10">PN/PL/PM kinase</fullName>
    </alternativeName>
    <alternativeName>
        <fullName evidence="11">Pyridoxal kinase</fullName>
    </alternativeName>
    <alternativeName>
        <fullName evidence="9">Pyridoxamine kinase</fullName>
    </alternativeName>
    <alternativeName>
        <fullName evidence="12">Vitamin B6 kinase</fullName>
    </alternativeName>
</protein>
<keyword evidence="8" id="KW-0460">Magnesium</keyword>
<reference evidence="15 16" key="1">
    <citation type="submission" date="2017-05" db="EMBL/GenBank/DDBJ databases">
        <authorList>
            <person name="Varghese N."/>
            <person name="Submissions S."/>
        </authorList>
    </citation>
    <scope>NUCLEOTIDE SEQUENCE [LARGE SCALE GENOMIC DNA]</scope>
    <source>
        <strain evidence="15 16">DSM 45474</strain>
    </source>
</reference>
<evidence type="ECO:0000256" key="2">
    <source>
        <dbReference type="ARBA" id="ARBA00012104"/>
    </source>
</evidence>
<evidence type="ECO:0000256" key="4">
    <source>
        <dbReference type="ARBA" id="ARBA00022723"/>
    </source>
</evidence>
<dbReference type="NCBIfam" id="NF009077">
    <property type="entry name" value="PRK12412.1"/>
    <property type="match status" value="1"/>
</dbReference>
<dbReference type="SUPFAM" id="SSF53613">
    <property type="entry name" value="Ribokinase-like"/>
    <property type="match status" value="1"/>
</dbReference>
<dbReference type="OrthoDB" id="9810880at2"/>
<evidence type="ECO:0000256" key="5">
    <source>
        <dbReference type="ARBA" id="ARBA00022741"/>
    </source>
</evidence>
<organism evidence="15 16">
    <name type="scientific">Melghirimyces algeriensis</name>
    <dbReference type="NCBI Taxonomy" id="910412"/>
    <lineage>
        <taxon>Bacteria</taxon>
        <taxon>Bacillati</taxon>
        <taxon>Bacillota</taxon>
        <taxon>Bacilli</taxon>
        <taxon>Bacillales</taxon>
        <taxon>Thermoactinomycetaceae</taxon>
        <taxon>Melghirimyces</taxon>
    </lineage>
</organism>
<keyword evidence="4" id="KW-0479">Metal-binding</keyword>
<keyword evidence="7" id="KW-0067">ATP-binding</keyword>
<gene>
    <name evidence="15" type="ORF">SAMN06264849_10679</name>
</gene>
<dbReference type="FunFam" id="3.40.1190.20:FF:000003">
    <property type="entry name" value="Phosphomethylpyrimidine kinase ThiD"/>
    <property type="match status" value="1"/>
</dbReference>
<dbReference type="GO" id="GO:0008478">
    <property type="term" value="F:pyridoxal kinase activity"/>
    <property type="evidence" value="ECO:0007669"/>
    <property type="project" value="UniProtKB-EC"/>
</dbReference>
<evidence type="ECO:0000256" key="10">
    <source>
        <dbReference type="ARBA" id="ARBA00042348"/>
    </source>
</evidence>
<dbReference type="EC" id="2.7.1.35" evidence="2"/>
<feature type="domain" description="Pyridoxamine kinase/Phosphomethylpyrimidine kinase" evidence="14">
    <location>
        <begin position="11"/>
        <end position="256"/>
    </location>
</feature>
<evidence type="ECO:0000313" key="16">
    <source>
        <dbReference type="Proteomes" id="UP000315636"/>
    </source>
</evidence>
<keyword evidence="5" id="KW-0547">Nucleotide-binding</keyword>
<dbReference type="InterPro" id="IPR029056">
    <property type="entry name" value="Ribokinase-like"/>
</dbReference>
<evidence type="ECO:0000259" key="14">
    <source>
        <dbReference type="Pfam" id="PF08543"/>
    </source>
</evidence>
<dbReference type="Gene3D" id="3.40.1190.20">
    <property type="match status" value="1"/>
</dbReference>
<dbReference type="InterPro" id="IPR004399">
    <property type="entry name" value="HMP/HMP-P_kinase_dom"/>
</dbReference>
<keyword evidence="3" id="KW-0808">Transferase</keyword>
<dbReference type="GO" id="GO:0005829">
    <property type="term" value="C:cytosol"/>
    <property type="evidence" value="ECO:0007669"/>
    <property type="project" value="TreeGrafter"/>
</dbReference>
<name>A0A521DIW5_9BACL</name>
<evidence type="ECO:0000256" key="11">
    <source>
        <dbReference type="ARBA" id="ARBA00042396"/>
    </source>
</evidence>
<dbReference type="PANTHER" id="PTHR20858">
    <property type="entry name" value="PHOSPHOMETHYLPYRIMIDINE KINASE"/>
    <property type="match status" value="1"/>
</dbReference>
<dbReference type="GO" id="GO:0005524">
    <property type="term" value="F:ATP binding"/>
    <property type="evidence" value="ECO:0007669"/>
    <property type="project" value="UniProtKB-KW"/>
</dbReference>
<comment type="catalytic activity">
    <reaction evidence="13">
        <text>pyridoxal + ATP = pyridoxal 5'-phosphate + ADP + H(+)</text>
        <dbReference type="Rhea" id="RHEA:10224"/>
        <dbReference type="ChEBI" id="CHEBI:15378"/>
        <dbReference type="ChEBI" id="CHEBI:17310"/>
        <dbReference type="ChEBI" id="CHEBI:30616"/>
        <dbReference type="ChEBI" id="CHEBI:456216"/>
        <dbReference type="ChEBI" id="CHEBI:597326"/>
        <dbReference type="EC" id="2.7.1.35"/>
    </reaction>
</comment>
<evidence type="ECO:0000313" key="15">
    <source>
        <dbReference type="EMBL" id="SMO71684.1"/>
    </source>
</evidence>
<dbReference type="PANTHER" id="PTHR20858:SF19">
    <property type="entry name" value="PYRIDOXINE KINASE"/>
    <property type="match status" value="1"/>
</dbReference>
<dbReference type="AlphaFoldDB" id="A0A521DIW5"/>
<evidence type="ECO:0000256" key="9">
    <source>
        <dbReference type="ARBA" id="ARBA00042307"/>
    </source>
</evidence>
<dbReference type="Pfam" id="PF08543">
    <property type="entry name" value="Phos_pyr_kin"/>
    <property type="match status" value="1"/>
</dbReference>
<evidence type="ECO:0000256" key="3">
    <source>
        <dbReference type="ARBA" id="ARBA00022679"/>
    </source>
</evidence>
<evidence type="ECO:0000256" key="12">
    <source>
        <dbReference type="ARBA" id="ARBA00042531"/>
    </source>
</evidence>
<keyword evidence="6 15" id="KW-0418">Kinase</keyword>